<evidence type="ECO:0000256" key="1">
    <source>
        <dbReference type="SAM" id="Phobius"/>
    </source>
</evidence>
<reference evidence="3 4" key="1">
    <citation type="submission" date="2016-11" db="EMBL/GenBank/DDBJ databases">
        <title>Sphingorhabdus sp. LPB0140, isolated from marine environment.</title>
        <authorList>
            <person name="Kim E."/>
            <person name="Yi H."/>
        </authorList>
    </citation>
    <scope>NUCLEOTIDE SEQUENCE [LARGE SCALE GENOMIC DNA]</scope>
    <source>
        <strain evidence="3 4">LPB0140</strain>
    </source>
</reference>
<dbReference type="KEGG" id="sphl:LPB140_03990"/>
<dbReference type="RefSeq" id="WP_072558757.1">
    <property type="nucleotide sequence ID" value="NZ_CP018154.1"/>
</dbReference>
<keyword evidence="3" id="KW-0808">Transferase</keyword>
<dbReference type="InterPro" id="IPR001206">
    <property type="entry name" value="Diacylglycerol_kinase_cat_dom"/>
</dbReference>
<evidence type="ECO:0000313" key="4">
    <source>
        <dbReference type="Proteomes" id="UP000242561"/>
    </source>
</evidence>
<evidence type="ECO:0000313" key="3">
    <source>
        <dbReference type="EMBL" id="APG62107.1"/>
    </source>
</evidence>
<dbReference type="InterPro" id="IPR017438">
    <property type="entry name" value="ATP-NAD_kinase_N"/>
</dbReference>
<keyword evidence="3" id="KW-0418">Kinase</keyword>
<dbReference type="SUPFAM" id="SSF111331">
    <property type="entry name" value="NAD kinase/diacylglycerol kinase-like"/>
    <property type="match status" value="1"/>
</dbReference>
<dbReference type="AlphaFoldDB" id="A0A1L3JAF3"/>
<dbReference type="STRING" id="1913578.LPB140_03990"/>
<gene>
    <name evidence="3" type="ORF">LPB140_03990</name>
</gene>
<accession>A0A1L3JAF3</accession>
<keyword evidence="1" id="KW-0812">Transmembrane</keyword>
<name>A0A1L3JAF3_9SPHN</name>
<feature type="domain" description="DAGKc" evidence="2">
    <location>
        <begin position="1"/>
        <end position="117"/>
    </location>
</feature>
<keyword evidence="1" id="KW-0472">Membrane</keyword>
<dbReference type="Gene3D" id="3.40.50.10330">
    <property type="entry name" value="Probable inorganic polyphosphate/atp-NAD kinase, domain 1"/>
    <property type="match status" value="1"/>
</dbReference>
<evidence type="ECO:0000259" key="2">
    <source>
        <dbReference type="PROSITE" id="PS50146"/>
    </source>
</evidence>
<proteinExistence type="predicted"/>
<feature type="transmembrane region" description="Helical" evidence="1">
    <location>
        <begin position="174"/>
        <end position="194"/>
    </location>
</feature>
<protein>
    <submittedName>
        <fullName evidence="3">Diacylglycerol kinase</fullName>
    </submittedName>
</protein>
<dbReference type="OrthoDB" id="7209949at2"/>
<dbReference type="PROSITE" id="PS50146">
    <property type="entry name" value="DAGK"/>
    <property type="match status" value="1"/>
</dbReference>
<dbReference type="Gene3D" id="2.60.200.40">
    <property type="match status" value="1"/>
</dbReference>
<dbReference type="SMART" id="SM00046">
    <property type="entry name" value="DAGKc"/>
    <property type="match status" value="1"/>
</dbReference>
<dbReference type="Pfam" id="PF00781">
    <property type="entry name" value="DAGK_cat"/>
    <property type="match status" value="1"/>
</dbReference>
<dbReference type="GO" id="GO:0016301">
    <property type="term" value="F:kinase activity"/>
    <property type="evidence" value="ECO:0007669"/>
    <property type="project" value="UniProtKB-KW"/>
</dbReference>
<keyword evidence="4" id="KW-1185">Reference proteome</keyword>
<dbReference type="Proteomes" id="UP000242561">
    <property type="component" value="Chromosome"/>
</dbReference>
<keyword evidence="1" id="KW-1133">Transmembrane helix</keyword>
<dbReference type="EMBL" id="CP018154">
    <property type="protein sequence ID" value="APG62107.1"/>
    <property type="molecule type" value="Genomic_DNA"/>
</dbReference>
<sequence>MALVALLSNPNSTGNKSLLPQMRCFCASHPDIFHYEVEQASQIGQALESIAMVKPKVLIINGGDGTVQAALTELYHGGHFADAPPPVAVLPNGKTNLIALDLGAEGDPIAALERIIEMARHDMSPHIVSRELIALSDGSENARPVLGMFLGGAGLADAILYCRTKIYPLGLPNFISHILAAFAVFFSTIFGLRASFLPKKGTPLRVSFVRNNELQGSFSVLIVTTLEKLLLGGRSASNDSKINGRLKFLAVDERPWSMLRALAASIGGKLGKNHIDGVHIKQGDIIRIDGNNSSVILDGEIFTAYDESPIVLRSTPPVPFLKIAA</sequence>
<organism evidence="3 4">
    <name type="scientific">Sphingorhabdus lutea</name>
    <dbReference type="NCBI Taxonomy" id="1913578"/>
    <lineage>
        <taxon>Bacteria</taxon>
        <taxon>Pseudomonadati</taxon>
        <taxon>Pseudomonadota</taxon>
        <taxon>Alphaproteobacteria</taxon>
        <taxon>Sphingomonadales</taxon>
        <taxon>Sphingomonadaceae</taxon>
        <taxon>Sphingorhabdus</taxon>
    </lineage>
</organism>
<dbReference type="InterPro" id="IPR016064">
    <property type="entry name" value="NAD/diacylglycerol_kinase_sf"/>
</dbReference>